<organism evidence="12 13">
    <name type="scientific">Cupriavidus cauae</name>
    <dbReference type="NCBI Taxonomy" id="2608999"/>
    <lineage>
        <taxon>Bacteria</taxon>
        <taxon>Pseudomonadati</taxon>
        <taxon>Pseudomonadota</taxon>
        <taxon>Betaproteobacteria</taxon>
        <taxon>Burkholderiales</taxon>
        <taxon>Burkholderiaceae</taxon>
        <taxon>Cupriavidus</taxon>
    </lineage>
</organism>
<keyword evidence="3" id="KW-0132">Cell division</keyword>
<evidence type="ECO:0000256" key="1">
    <source>
        <dbReference type="ARBA" id="ARBA00004496"/>
    </source>
</evidence>
<evidence type="ECO:0000256" key="3">
    <source>
        <dbReference type="ARBA" id="ARBA00022618"/>
    </source>
</evidence>
<comment type="subcellular location">
    <subcellularLocation>
        <location evidence="1">Cytoplasm</location>
    </subcellularLocation>
</comment>
<evidence type="ECO:0000256" key="7">
    <source>
        <dbReference type="ARBA" id="ARBA00023172"/>
    </source>
</evidence>
<dbReference type="AlphaFoldDB" id="A0A5M8ACG8"/>
<dbReference type="Pfam" id="PF00589">
    <property type="entry name" value="Phage_integrase"/>
    <property type="match status" value="1"/>
</dbReference>
<keyword evidence="5" id="KW-0229">DNA integration</keyword>
<name>A0A5M8ACG8_9BURK</name>
<evidence type="ECO:0000313" key="13">
    <source>
        <dbReference type="Proteomes" id="UP000324324"/>
    </source>
</evidence>
<protein>
    <submittedName>
        <fullName evidence="12">Tyrosine-type recombinase/integrase</fullName>
    </submittedName>
</protein>
<dbReference type="GO" id="GO:0007059">
    <property type="term" value="P:chromosome segregation"/>
    <property type="evidence" value="ECO:0007669"/>
    <property type="project" value="UniProtKB-KW"/>
</dbReference>
<gene>
    <name evidence="12" type="ORF">F1599_18825</name>
</gene>
<accession>A0A5M8ACG8</accession>
<keyword evidence="13" id="KW-1185">Reference proteome</keyword>
<dbReference type="InterPro" id="IPR011010">
    <property type="entry name" value="DNA_brk_join_enz"/>
</dbReference>
<dbReference type="PANTHER" id="PTHR30349">
    <property type="entry name" value="PHAGE INTEGRASE-RELATED"/>
    <property type="match status" value="1"/>
</dbReference>
<dbReference type="SUPFAM" id="SSF56349">
    <property type="entry name" value="DNA breaking-rejoining enzymes"/>
    <property type="match status" value="1"/>
</dbReference>
<keyword evidence="4" id="KW-0159">Chromosome partition</keyword>
<evidence type="ECO:0000259" key="11">
    <source>
        <dbReference type="PROSITE" id="PS51900"/>
    </source>
</evidence>
<evidence type="ECO:0000313" key="12">
    <source>
        <dbReference type="EMBL" id="KAA6119560.1"/>
    </source>
</evidence>
<keyword evidence="8" id="KW-0131">Cell cycle</keyword>
<evidence type="ECO:0000256" key="2">
    <source>
        <dbReference type="ARBA" id="ARBA00022490"/>
    </source>
</evidence>
<keyword evidence="6 9" id="KW-0238">DNA-binding</keyword>
<dbReference type="GO" id="GO:0006310">
    <property type="term" value="P:DNA recombination"/>
    <property type="evidence" value="ECO:0007669"/>
    <property type="project" value="UniProtKB-KW"/>
</dbReference>
<evidence type="ECO:0000256" key="8">
    <source>
        <dbReference type="ARBA" id="ARBA00023306"/>
    </source>
</evidence>
<keyword evidence="2" id="KW-0963">Cytoplasm</keyword>
<sequence>MKSRLTLPNSASAASTGMDTASADASTAFPDAASLAALRAWHAGLSSRQAVAQYLGEERARGQSSRAVLGRIRRRLASLARERGRDDLAALFEIPASARVAQGRAADRAIEVLRTLPTPQPAITDDISRWLPARAVAALRAHGIETLAALTVRVPRRRRWWATIPGLGATGARQIEAFFAAHPELTERARALIVQERRSSVVPWEQLRLPHQVDGSEGRFRAPRATCTLTADNDYEAVQAWLALHESPATHRTYRKEAERLMLWAIVERQRPLSSLTTEDAVAYRTFLRRPMPRERWVGPPRPRSSPDWRPFTGALAARSVAHALSILGAMFRWLVEQRYVLANPFAGIKVRGGGRTAALDNSRAFTDGEWKLVRTIADGLEWSHGWEAAAAQRLRFVLDFAYATGLRPSELVGATLGDVWTDAQGDEWLKLTGKGGRSGNVAMPPLARRAVERYLTERGLPISRRLWRPEVRLVGDLGGEPEIGISSTRLWHVVKRFFKLAADVIGADHPAAADKLRRASPHWMRHTHATHALGSGAELTIVRDNLRHASVSTTSVYLHSDEVKRARQIGEAFGAK</sequence>
<dbReference type="PROSITE" id="PS51898">
    <property type="entry name" value="TYR_RECOMBINASE"/>
    <property type="match status" value="1"/>
</dbReference>
<dbReference type="GO" id="GO:0051301">
    <property type="term" value="P:cell division"/>
    <property type="evidence" value="ECO:0007669"/>
    <property type="project" value="UniProtKB-KW"/>
</dbReference>
<dbReference type="EMBL" id="VWRN01000050">
    <property type="protein sequence ID" value="KAA6119560.1"/>
    <property type="molecule type" value="Genomic_DNA"/>
</dbReference>
<dbReference type="InterPro" id="IPR010998">
    <property type="entry name" value="Integrase_recombinase_N"/>
</dbReference>
<feature type="domain" description="Core-binding (CB)" evidence="11">
    <location>
        <begin position="232"/>
        <end position="336"/>
    </location>
</feature>
<evidence type="ECO:0000256" key="5">
    <source>
        <dbReference type="ARBA" id="ARBA00022908"/>
    </source>
</evidence>
<evidence type="ECO:0000256" key="9">
    <source>
        <dbReference type="PROSITE-ProRule" id="PRU01248"/>
    </source>
</evidence>
<evidence type="ECO:0000256" key="6">
    <source>
        <dbReference type="ARBA" id="ARBA00023125"/>
    </source>
</evidence>
<dbReference type="GO" id="GO:0015074">
    <property type="term" value="P:DNA integration"/>
    <property type="evidence" value="ECO:0007669"/>
    <property type="project" value="UniProtKB-KW"/>
</dbReference>
<keyword evidence="7" id="KW-0233">DNA recombination</keyword>
<dbReference type="PROSITE" id="PS51900">
    <property type="entry name" value="CB"/>
    <property type="match status" value="1"/>
</dbReference>
<dbReference type="InterPro" id="IPR013762">
    <property type="entry name" value="Integrase-like_cat_sf"/>
</dbReference>
<comment type="caution">
    <text evidence="12">The sequence shown here is derived from an EMBL/GenBank/DDBJ whole genome shotgun (WGS) entry which is preliminary data.</text>
</comment>
<dbReference type="InterPro" id="IPR044068">
    <property type="entry name" value="CB"/>
</dbReference>
<dbReference type="GO" id="GO:0003677">
    <property type="term" value="F:DNA binding"/>
    <property type="evidence" value="ECO:0007669"/>
    <property type="project" value="UniProtKB-UniRule"/>
</dbReference>
<evidence type="ECO:0000256" key="4">
    <source>
        <dbReference type="ARBA" id="ARBA00022829"/>
    </source>
</evidence>
<dbReference type="GO" id="GO:0005737">
    <property type="term" value="C:cytoplasm"/>
    <property type="evidence" value="ECO:0007669"/>
    <property type="project" value="UniProtKB-SubCell"/>
</dbReference>
<dbReference type="InterPro" id="IPR002104">
    <property type="entry name" value="Integrase_catalytic"/>
</dbReference>
<dbReference type="PANTHER" id="PTHR30349:SF77">
    <property type="entry name" value="TYROSINE RECOMBINASE XERC"/>
    <property type="match status" value="1"/>
</dbReference>
<reference evidence="12 13" key="1">
    <citation type="submission" date="2019-09" db="EMBL/GenBank/DDBJ databases">
        <title>Isolation of a novel species in the genus Cupriavidus from patients with sepsis using whole genome sequencing.</title>
        <authorList>
            <person name="Kweon O.J."/>
            <person name="Lee M.-K."/>
        </authorList>
    </citation>
    <scope>NUCLEOTIDE SEQUENCE [LARGE SCALE GENOMIC DNA]</scope>
    <source>
        <strain evidence="12 13">MKL-01</strain>
    </source>
</reference>
<dbReference type="RefSeq" id="WP_081311600.1">
    <property type="nucleotide sequence ID" value="NZ_CP080293.1"/>
</dbReference>
<dbReference type="InterPro" id="IPR050090">
    <property type="entry name" value="Tyrosine_recombinase_XerCD"/>
</dbReference>
<evidence type="ECO:0000259" key="10">
    <source>
        <dbReference type="PROSITE" id="PS51898"/>
    </source>
</evidence>
<dbReference type="Pfam" id="PF12482">
    <property type="entry name" value="DUF3701"/>
    <property type="match status" value="1"/>
</dbReference>
<feature type="domain" description="Tyr recombinase" evidence="10">
    <location>
        <begin position="372"/>
        <end position="572"/>
    </location>
</feature>
<dbReference type="Proteomes" id="UP000324324">
    <property type="component" value="Unassembled WGS sequence"/>
</dbReference>
<dbReference type="InterPro" id="IPR022169">
    <property type="entry name" value="DUF3701"/>
</dbReference>
<dbReference type="Gene3D" id="1.10.443.10">
    <property type="entry name" value="Intergrase catalytic core"/>
    <property type="match status" value="1"/>
</dbReference>
<proteinExistence type="predicted"/>
<dbReference type="Gene3D" id="1.10.150.130">
    <property type="match status" value="1"/>
</dbReference>